<evidence type="ECO:0000313" key="2">
    <source>
        <dbReference type="EMBL" id="KGN66820.1"/>
    </source>
</evidence>
<protein>
    <submittedName>
        <fullName evidence="2">Uncharacterized protein</fullName>
    </submittedName>
</protein>
<keyword evidence="1" id="KW-0472">Membrane</keyword>
<reference evidence="2 3" key="3">
    <citation type="journal article" date="2010" name="BMC Genomics">
        <title>Transcriptome sequencing and comparative analysis of cucumber flowers with different sex types.</title>
        <authorList>
            <person name="Guo S."/>
            <person name="Zheng Y."/>
            <person name="Joung J.G."/>
            <person name="Liu S."/>
            <person name="Zhang Z."/>
            <person name="Crasta O.R."/>
            <person name="Sobral B.W."/>
            <person name="Xu Y."/>
            <person name="Huang S."/>
            <person name="Fei Z."/>
        </authorList>
    </citation>
    <scope>NUCLEOTIDE SEQUENCE [LARGE SCALE GENOMIC DNA]</scope>
    <source>
        <strain evidence="3">cv. 9930</strain>
    </source>
</reference>
<feature type="transmembrane region" description="Helical" evidence="1">
    <location>
        <begin position="6"/>
        <end position="24"/>
    </location>
</feature>
<accession>A0A0A0LY70</accession>
<dbReference type="Gramene" id="KGN66820">
    <property type="protein sequence ID" value="KGN66820"/>
    <property type="gene ID" value="Csa_1G696530"/>
</dbReference>
<evidence type="ECO:0000313" key="3">
    <source>
        <dbReference type="Proteomes" id="UP000029981"/>
    </source>
</evidence>
<reference evidence="2 3" key="4">
    <citation type="journal article" date="2011" name="BMC Genomics">
        <title>RNA-Seq improves annotation of protein-coding genes in the cucumber genome.</title>
        <authorList>
            <person name="Li Z."/>
            <person name="Zhang Z."/>
            <person name="Yan P."/>
            <person name="Huang S."/>
            <person name="Fei Z."/>
            <person name="Lin K."/>
        </authorList>
    </citation>
    <scope>NUCLEOTIDE SEQUENCE [LARGE SCALE GENOMIC DNA]</scope>
    <source>
        <strain evidence="3">cv. 9930</strain>
    </source>
</reference>
<gene>
    <name evidence="2" type="ORF">Csa_1G696530</name>
</gene>
<keyword evidence="1" id="KW-1133">Transmembrane helix</keyword>
<dbReference type="Proteomes" id="UP000029981">
    <property type="component" value="Chromosome 1"/>
</dbReference>
<proteinExistence type="predicted"/>
<name>A0A0A0LY70_CUCSA</name>
<reference evidence="2 3" key="1">
    <citation type="journal article" date="2009" name="Nat. Genet.">
        <title>The genome of the cucumber, Cucumis sativus L.</title>
        <authorList>
            <person name="Huang S."/>
            <person name="Li R."/>
            <person name="Zhang Z."/>
            <person name="Li L."/>
            <person name="Gu X."/>
            <person name="Fan W."/>
            <person name="Lucas W.J."/>
            <person name="Wang X."/>
            <person name="Xie B."/>
            <person name="Ni P."/>
            <person name="Ren Y."/>
            <person name="Zhu H."/>
            <person name="Li J."/>
            <person name="Lin K."/>
            <person name="Jin W."/>
            <person name="Fei Z."/>
            <person name="Li G."/>
            <person name="Staub J."/>
            <person name="Kilian A."/>
            <person name="van der Vossen E.A."/>
            <person name="Wu Y."/>
            <person name="Guo J."/>
            <person name="He J."/>
            <person name="Jia Z."/>
            <person name="Ren Y."/>
            <person name="Tian G."/>
            <person name="Lu Y."/>
            <person name="Ruan J."/>
            <person name="Qian W."/>
            <person name="Wang M."/>
            <person name="Huang Q."/>
            <person name="Li B."/>
            <person name="Xuan Z."/>
            <person name="Cao J."/>
            <person name="Asan"/>
            <person name="Wu Z."/>
            <person name="Zhang J."/>
            <person name="Cai Q."/>
            <person name="Bai Y."/>
            <person name="Zhao B."/>
            <person name="Han Y."/>
            <person name="Li Y."/>
            <person name="Li X."/>
            <person name="Wang S."/>
            <person name="Shi Q."/>
            <person name="Liu S."/>
            <person name="Cho W.K."/>
            <person name="Kim J.Y."/>
            <person name="Xu Y."/>
            <person name="Heller-Uszynska K."/>
            <person name="Miao H."/>
            <person name="Cheng Z."/>
            <person name="Zhang S."/>
            <person name="Wu J."/>
            <person name="Yang Y."/>
            <person name="Kang H."/>
            <person name="Li M."/>
            <person name="Liang H."/>
            <person name="Ren X."/>
            <person name="Shi Z."/>
            <person name="Wen M."/>
            <person name="Jian M."/>
            <person name="Yang H."/>
            <person name="Zhang G."/>
            <person name="Yang Z."/>
            <person name="Chen R."/>
            <person name="Liu S."/>
            <person name="Li J."/>
            <person name="Ma L."/>
            <person name="Liu H."/>
            <person name="Zhou Y."/>
            <person name="Zhao J."/>
            <person name="Fang X."/>
            <person name="Li G."/>
            <person name="Fang L."/>
            <person name="Li Y."/>
            <person name="Liu D."/>
            <person name="Zheng H."/>
            <person name="Zhang Y."/>
            <person name="Qin N."/>
            <person name="Li Z."/>
            <person name="Yang G."/>
            <person name="Yang S."/>
            <person name="Bolund L."/>
            <person name="Kristiansen K."/>
            <person name="Zheng H."/>
            <person name="Li S."/>
            <person name="Zhang X."/>
            <person name="Yang H."/>
            <person name="Wang J."/>
            <person name="Sun R."/>
            <person name="Zhang B."/>
            <person name="Jiang S."/>
            <person name="Wang J."/>
            <person name="Du Y."/>
            <person name="Li S."/>
        </authorList>
    </citation>
    <scope>NUCLEOTIDE SEQUENCE [LARGE SCALE GENOMIC DNA]</scope>
    <source>
        <strain evidence="3">cv. 9930</strain>
    </source>
</reference>
<feature type="transmembrane region" description="Helical" evidence="1">
    <location>
        <begin position="36"/>
        <end position="55"/>
    </location>
</feature>
<sequence>MFDYFLSLYTSFPSFFLSLFTFFSKAPFVSSYDHSFMFLLQFFTYLFLFSLYSFFQINVLILLSELTDQIRPIFLYARWSTFVQPPNPPDKNDEFNTNDGFCPKLALLRQCSPLLTQKEATHLSSECSQHVPSLTF</sequence>
<keyword evidence="1" id="KW-0812">Transmembrane</keyword>
<organism evidence="2 3">
    <name type="scientific">Cucumis sativus</name>
    <name type="common">Cucumber</name>
    <dbReference type="NCBI Taxonomy" id="3659"/>
    <lineage>
        <taxon>Eukaryota</taxon>
        <taxon>Viridiplantae</taxon>
        <taxon>Streptophyta</taxon>
        <taxon>Embryophyta</taxon>
        <taxon>Tracheophyta</taxon>
        <taxon>Spermatophyta</taxon>
        <taxon>Magnoliopsida</taxon>
        <taxon>eudicotyledons</taxon>
        <taxon>Gunneridae</taxon>
        <taxon>Pentapetalae</taxon>
        <taxon>rosids</taxon>
        <taxon>fabids</taxon>
        <taxon>Cucurbitales</taxon>
        <taxon>Cucurbitaceae</taxon>
        <taxon>Benincaseae</taxon>
        <taxon>Cucumis</taxon>
    </lineage>
</organism>
<evidence type="ECO:0000256" key="1">
    <source>
        <dbReference type="SAM" id="Phobius"/>
    </source>
</evidence>
<reference evidence="2 3" key="2">
    <citation type="journal article" date="2009" name="PLoS ONE">
        <title>An integrated genetic and cytogenetic map of the cucumber genome.</title>
        <authorList>
            <person name="Ren Y."/>
            <person name="Zhang Z."/>
            <person name="Liu J."/>
            <person name="Staub J.E."/>
            <person name="Han Y."/>
            <person name="Cheng Z."/>
            <person name="Li X."/>
            <person name="Lu J."/>
            <person name="Miao H."/>
            <person name="Kang H."/>
            <person name="Xie B."/>
            <person name="Gu X."/>
            <person name="Wang X."/>
            <person name="Du Y."/>
            <person name="Jin W."/>
            <person name="Huang S."/>
        </authorList>
    </citation>
    <scope>NUCLEOTIDE SEQUENCE [LARGE SCALE GENOMIC DNA]</scope>
    <source>
        <strain evidence="3">cv. 9930</strain>
    </source>
</reference>
<dbReference type="AlphaFoldDB" id="A0A0A0LY70"/>
<keyword evidence="3" id="KW-1185">Reference proteome</keyword>
<dbReference type="EMBL" id="CM002922">
    <property type="protein sequence ID" value="KGN66820.1"/>
    <property type="molecule type" value="Genomic_DNA"/>
</dbReference>